<comment type="caution">
    <text evidence="5">The sequence shown here is derived from an EMBL/GenBank/DDBJ whole genome shotgun (WGS) entry which is preliminary data.</text>
</comment>
<keyword evidence="1" id="KW-0813">Transport</keyword>
<evidence type="ECO:0000256" key="2">
    <source>
        <dbReference type="ARBA" id="ARBA00022741"/>
    </source>
</evidence>
<evidence type="ECO:0000313" key="5">
    <source>
        <dbReference type="EMBL" id="EJV79096.1"/>
    </source>
</evidence>
<evidence type="ECO:0000313" key="6">
    <source>
        <dbReference type="Proteomes" id="UP000004136"/>
    </source>
</evidence>
<dbReference type="HOGENOM" id="CLU_000604_1_2_9"/>
<dbReference type="GO" id="GO:0005524">
    <property type="term" value="F:ATP binding"/>
    <property type="evidence" value="ECO:0007669"/>
    <property type="project" value="UniProtKB-KW"/>
</dbReference>
<dbReference type="CDD" id="cd03230">
    <property type="entry name" value="ABC_DR_subfamily_A"/>
    <property type="match status" value="1"/>
</dbReference>
<dbReference type="RefSeq" id="WP_002138812.1">
    <property type="nucleotide sequence ID" value="NZ_JH804672.1"/>
</dbReference>
<reference evidence="5 6" key="1">
    <citation type="submission" date="2012-04" db="EMBL/GenBank/DDBJ databases">
        <title>The Genome Sequence of Bacillus cereus HuA2-1.</title>
        <authorList>
            <consortium name="The Broad Institute Genome Sequencing Platform"/>
            <consortium name="The Broad Institute Genome Sequencing Center for Infectious Disease"/>
            <person name="Feldgarden M."/>
            <person name="Van der Auwera G.A."/>
            <person name="Mahillon J."/>
            <person name="Duprez V."/>
            <person name="Timmery S."/>
            <person name="Mattelet C."/>
            <person name="Dierick K."/>
            <person name="Sun M."/>
            <person name="Yu Z."/>
            <person name="Zhu L."/>
            <person name="Hu X."/>
            <person name="Shank E.B."/>
            <person name="Swiecicka I."/>
            <person name="Hansen B.M."/>
            <person name="Andrup L."/>
            <person name="Young S.K."/>
            <person name="Zeng Q."/>
            <person name="Gargeya S."/>
            <person name="Fitzgerald M."/>
            <person name="Haas B."/>
            <person name="Abouelleil A."/>
            <person name="Alvarado L."/>
            <person name="Arachchi H.M."/>
            <person name="Berlin A."/>
            <person name="Chapman S.B."/>
            <person name="Goldberg J."/>
            <person name="Griggs A."/>
            <person name="Gujja S."/>
            <person name="Hansen M."/>
            <person name="Howarth C."/>
            <person name="Imamovic A."/>
            <person name="Larimer J."/>
            <person name="McCowen C."/>
            <person name="Montmayeur A."/>
            <person name="Murphy C."/>
            <person name="Neiman D."/>
            <person name="Pearson M."/>
            <person name="Priest M."/>
            <person name="Roberts A."/>
            <person name="Saif S."/>
            <person name="Shea T."/>
            <person name="Sisk P."/>
            <person name="Sykes S."/>
            <person name="Wortman J."/>
            <person name="Nusbaum C."/>
            <person name="Birren B."/>
        </authorList>
    </citation>
    <scope>NUCLEOTIDE SEQUENCE [LARGE SCALE GENOMIC DNA]</scope>
    <source>
        <strain evidence="5 6">HuA2-1</strain>
    </source>
</reference>
<dbReference type="SMART" id="SM00382">
    <property type="entry name" value="AAA"/>
    <property type="match status" value="1"/>
</dbReference>
<dbReference type="OrthoDB" id="9804819at2"/>
<evidence type="ECO:0000256" key="1">
    <source>
        <dbReference type="ARBA" id="ARBA00022448"/>
    </source>
</evidence>
<dbReference type="AlphaFoldDB" id="J9BJ63"/>
<keyword evidence="2" id="KW-0547">Nucleotide-binding</keyword>
<feature type="domain" description="ABC transporter" evidence="4">
    <location>
        <begin position="2"/>
        <end position="233"/>
    </location>
</feature>
<evidence type="ECO:0000256" key="3">
    <source>
        <dbReference type="ARBA" id="ARBA00022840"/>
    </source>
</evidence>
<name>J9BJ63_BACCE</name>
<accession>J9BJ63</accession>
<dbReference type="EMBL" id="AHDV01000032">
    <property type="protein sequence ID" value="EJV79096.1"/>
    <property type="molecule type" value="Genomic_DNA"/>
</dbReference>
<dbReference type="PATRIC" id="fig|1053201.3.peg.4533"/>
<dbReference type="PANTHER" id="PTHR42939:SF1">
    <property type="entry name" value="ABC TRANSPORTER ATP-BINDING PROTEIN ALBC-RELATED"/>
    <property type="match status" value="1"/>
</dbReference>
<dbReference type="InterPro" id="IPR027417">
    <property type="entry name" value="P-loop_NTPase"/>
</dbReference>
<sequence length="238" mass="26236">MLEIINFSKTYKGGKKAVDLLNITVQAGDIFGFIGHNGAGKSTTIKSLVGVIDFEEGEIFVDGHSVKKDPIACKRVMAYIPDNPDLYEQLTGIQYLNFVADVFKVSAKDREREIQKYGDAFEITPYLGDLISSYSHGMKQKVAIISAVLHKPKLLVLDEPFVGLDPKAAVVLKGIMKELCEKGSAIFFSTHVLDVAEKLCNKIAMINRGKLALSGEVNSLIKEGSLEELFMKELANEY</sequence>
<dbReference type="InterPro" id="IPR003593">
    <property type="entry name" value="AAA+_ATPase"/>
</dbReference>
<dbReference type="InterPro" id="IPR051782">
    <property type="entry name" value="ABC_Transporter_VariousFunc"/>
</dbReference>
<evidence type="ECO:0000259" key="4">
    <source>
        <dbReference type="PROSITE" id="PS50893"/>
    </source>
</evidence>
<gene>
    <name evidence="5" type="ORF">IG3_04443</name>
</gene>
<dbReference type="SUPFAM" id="SSF52540">
    <property type="entry name" value="P-loop containing nucleoside triphosphate hydrolases"/>
    <property type="match status" value="1"/>
</dbReference>
<dbReference type="GO" id="GO:0016887">
    <property type="term" value="F:ATP hydrolysis activity"/>
    <property type="evidence" value="ECO:0007669"/>
    <property type="project" value="InterPro"/>
</dbReference>
<dbReference type="Pfam" id="PF00005">
    <property type="entry name" value="ABC_tran"/>
    <property type="match status" value="1"/>
</dbReference>
<dbReference type="PROSITE" id="PS00211">
    <property type="entry name" value="ABC_TRANSPORTER_1"/>
    <property type="match status" value="1"/>
</dbReference>
<dbReference type="InterPro" id="IPR017871">
    <property type="entry name" value="ABC_transporter-like_CS"/>
</dbReference>
<keyword evidence="3" id="KW-0067">ATP-binding</keyword>
<protein>
    <recommendedName>
        <fullName evidence="4">ABC transporter domain-containing protein</fullName>
    </recommendedName>
</protein>
<dbReference type="InterPro" id="IPR003439">
    <property type="entry name" value="ABC_transporter-like_ATP-bd"/>
</dbReference>
<dbReference type="Proteomes" id="UP000004136">
    <property type="component" value="Unassembled WGS sequence"/>
</dbReference>
<organism evidence="5 6">
    <name type="scientific">Bacillus cereus HuA2-1</name>
    <dbReference type="NCBI Taxonomy" id="1053201"/>
    <lineage>
        <taxon>Bacteria</taxon>
        <taxon>Bacillati</taxon>
        <taxon>Bacillota</taxon>
        <taxon>Bacilli</taxon>
        <taxon>Bacillales</taxon>
        <taxon>Bacillaceae</taxon>
        <taxon>Bacillus</taxon>
        <taxon>Bacillus cereus group</taxon>
    </lineage>
</organism>
<dbReference type="Gene3D" id="3.40.50.300">
    <property type="entry name" value="P-loop containing nucleotide triphosphate hydrolases"/>
    <property type="match status" value="1"/>
</dbReference>
<dbReference type="PROSITE" id="PS50893">
    <property type="entry name" value="ABC_TRANSPORTER_2"/>
    <property type="match status" value="1"/>
</dbReference>
<dbReference type="PANTHER" id="PTHR42939">
    <property type="entry name" value="ABC TRANSPORTER ATP-BINDING PROTEIN ALBC-RELATED"/>
    <property type="match status" value="1"/>
</dbReference>
<proteinExistence type="predicted"/>